<organism evidence="1 2">
    <name type="scientific">Orchesella cincta</name>
    <name type="common">Springtail</name>
    <name type="synonym">Podura cincta</name>
    <dbReference type="NCBI Taxonomy" id="48709"/>
    <lineage>
        <taxon>Eukaryota</taxon>
        <taxon>Metazoa</taxon>
        <taxon>Ecdysozoa</taxon>
        <taxon>Arthropoda</taxon>
        <taxon>Hexapoda</taxon>
        <taxon>Collembola</taxon>
        <taxon>Entomobryomorpha</taxon>
        <taxon>Entomobryoidea</taxon>
        <taxon>Orchesellidae</taxon>
        <taxon>Orchesellinae</taxon>
        <taxon>Orchesella</taxon>
    </lineage>
</organism>
<comment type="caution">
    <text evidence="1">The sequence shown here is derived from an EMBL/GenBank/DDBJ whole genome shotgun (WGS) entry which is preliminary data.</text>
</comment>
<gene>
    <name evidence="1" type="ORF">Ocin01_16554</name>
</gene>
<proteinExistence type="predicted"/>
<keyword evidence="2" id="KW-1185">Reference proteome</keyword>
<protein>
    <submittedName>
        <fullName evidence="1">Uncharacterized protein</fullName>
    </submittedName>
</protein>
<sequence>MRFDKFVLHQLLLKRKEAKRQVLFHDALNKARLVSASSWFYTAKDKAGDAEIKAEIMKNRQFPECQCLQRLRTNYFSDNICGKAALCYWEIWNYKKVKAKAKGVDYEGNEDCDRYLTQSYACLIGYPKPRKNKPICDWAVVTCNKALAKLLYEDCATLRDSRQLPKPESIPTTLSVDDMNLDLREDETTNFLPGPTSNHFYTLSCPIVFRFPYFTIDLLFKEWDPNIVYDETTGLRAVAHMLPRFLREGINTERVDNFNALSLDQNLINWCDIPRNYICVKEEKDTDGKTLCNCNLCAHQRTCDVNANLTDDSGNPDCELIDQPENNAITEAGFACPNVALTRFFKRSAHLNWSFKMEEFLVVLLIYTSFIPSSSAWFYSKEDRRRDEDHKTEVMMNRHYPECNCVQRLRTNYFSDDDCGRAALCNWEVWNYKTMKAKFKGTTYNKKEEGCDKYFIQSMSCLIGYPKPQIQSELCDNAFVICMKKLSRLLYADCDEIRKERGLAKPQDVRTTLTLDDMNLDFREDETTTFLPTPSSDKPIVNHYYQMSCPVIFRFPYFAISLIFKHWDPNIIYDETTGLKEVAHYLPKFLRDGMNNDRIQNFDALALDPNLINWCNIPRNYICITEERDPDGKTLCSRNICPLQQECDPNAPVNIDDCDFNGMPG</sequence>
<name>A0A1D2MB19_ORCCI</name>
<reference evidence="1 2" key="1">
    <citation type="journal article" date="2016" name="Genome Biol. Evol.">
        <title>Gene Family Evolution Reflects Adaptation to Soil Environmental Stressors in the Genome of the Collembolan Orchesella cincta.</title>
        <authorList>
            <person name="Faddeeva-Vakhrusheva A."/>
            <person name="Derks M.F."/>
            <person name="Anvar S.Y."/>
            <person name="Agamennone V."/>
            <person name="Suring W."/>
            <person name="Smit S."/>
            <person name="van Straalen N.M."/>
            <person name="Roelofs D."/>
        </authorList>
    </citation>
    <scope>NUCLEOTIDE SEQUENCE [LARGE SCALE GENOMIC DNA]</scope>
    <source>
        <tissue evidence="1">Mixed pool</tissue>
    </source>
</reference>
<evidence type="ECO:0000313" key="2">
    <source>
        <dbReference type="Proteomes" id="UP000094527"/>
    </source>
</evidence>
<dbReference type="AlphaFoldDB" id="A0A1D2MB19"/>
<dbReference type="Proteomes" id="UP000094527">
    <property type="component" value="Unassembled WGS sequence"/>
</dbReference>
<dbReference type="EMBL" id="LJIJ01002152">
    <property type="protein sequence ID" value="ODM90129.1"/>
    <property type="molecule type" value="Genomic_DNA"/>
</dbReference>
<evidence type="ECO:0000313" key="1">
    <source>
        <dbReference type="EMBL" id="ODM90129.1"/>
    </source>
</evidence>
<accession>A0A1D2MB19</accession>